<feature type="transmembrane region" description="Helical" evidence="3">
    <location>
        <begin position="53"/>
        <end position="72"/>
    </location>
</feature>
<dbReference type="InterPro" id="IPR011989">
    <property type="entry name" value="ARM-like"/>
</dbReference>
<dbReference type="Gene3D" id="1.25.10.10">
    <property type="entry name" value="Leucine-rich Repeat Variant"/>
    <property type="match status" value="1"/>
</dbReference>
<keyword evidence="3" id="KW-0472">Membrane</keyword>
<feature type="transmembrane region" description="Helical" evidence="3">
    <location>
        <begin position="309"/>
        <end position="333"/>
    </location>
</feature>
<evidence type="ECO:0000256" key="2">
    <source>
        <dbReference type="ARBA" id="ARBA00022738"/>
    </source>
</evidence>
<feature type="transmembrane region" description="Helical" evidence="3">
    <location>
        <begin position="147"/>
        <end position="166"/>
    </location>
</feature>
<organism evidence="5 6">
    <name type="scientific">Roseofilum casamattae BLCC-M143</name>
    <dbReference type="NCBI Taxonomy" id="3022442"/>
    <lineage>
        <taxon>Bacteria</taxon>
        <taxon>Bacillati</taxon>
        <taxon>Cyanobacteriota</taxon>
        <taxon>Cyanophyceae</taxon>
        <taxon>Desertifilales</taxon>
        <taxon>Desertifilaceae</taxon>
        <taxon>Roseofilum</taxon>
        <taxon>Roseofilum casamattae</taxon>
    </lineage>
</organism>
<dbReference type="SUPFAM" id="SSF48371">
    <property type="entry name" value="ARM repeat"/>
    <property type="match status" value="1"/>
</dbReference>
<dbReference type="Proteomes" id="UP001232992">
    <property type="component" value="Unassembled WGS sequence"/>
</dbReference>
<feature type="transmembrane region" description="Helical" evidence="3">
    <location>
        <begin position="178"/>
        <end position="196"/>
    </location>
</feature>
<feature type="transmembrane region" description="Helical" evidence="3">
    <location>
        <begin position="397"/>
        <end position="415"/>
    </location>
</feature>
<accession>A0ABT7BVA4</accession>
<evidence type="ECO:0000256" key="3">
    <source>
        <dbReference type="SAM" id="Phobius"/>
    </source>
</evidence>
<keyword evidence="6" id="KW-1185">Reference proteome</keyword>
<keyword evidence="1" id="KW-0042">Antenna complex</keyword>
<protein>
    <submittedName>
        <fullName evidence="5">HEAT repeat domain-containing protein</fullName>
    </submittedName>
</protein>
<dbReference type="SUPFAM" id="SSF51206">
    <property type="entry name" value="cAMP-binding domain-like"/>
    <property type="match status" value="1"/>
</dbReference>
<keyword evidence="2" id="KW-0605">Phycobilisome</keyword>
<dbReference type="InterPro" id="IPR016024">
    <property type="entry name" value="ARM-type_fold"/>
</dbReference>
<dbReference type="InterPro" id="IPR000595">
    <property type="entry name" value="cNMP-bd_dom"/>
</dbReference>
<feature type="transmembrane region" description="Helical" evidence="3">
    <location>
        <begin position="109"/>
        <end position="135"/>
    </location>
</feature>
<keyword evidence="3" id="KW-0812">Transmembrane</keyword>
<evidence type="ECO:0000313" key="5">
    <source>
        <dbReference type="EMBL" id="MDJ1183120.1"/>
    </source>
</evidence>
<feature type="domain" description="Cyclic nucleotide-binding" evidence="4">
    <location>
        <begin position="924"/>
        <end position="1026"/>
    </location>
</feature>
<dbReference type="InterPro" id="IPR014710">
    <property type="entry name" value="RmlC-like_jellyroll"/>
</dbReference>
<feature type="transmembrane region" description="Helical" evidence="3">
    <location>
        <begin position="272"/>
        <end position="297"/>
    </location>
</feature>
<dbReference type="Pfam" id="PF00027">
    <property type="entry name" value="cNMP_binding"/>
    <property type="match status" value="1"/>
</dbReference>
<dbReference type="SUPFAM" id="SSF103473">
    <property type="entry name" value="MFS general substrate transporter"/>
    <property type="match status" value="1"/>
</dbReference>
<dbReference type="CDD" id="cd00038">
    <property type="entry name" value="CAP_ED"/>
    <property type="match status" value="1"/>
</dbReference>
<dbReference type="Gene3D" id="2.60.120.10">
    <property type="entry name" value="Jelly Rolls"/>
    <property type="match status" value="1"/>
</dbReference>
<feature type="transmembrane region" description="Helical" evidence="3">
    <location>
        <begin position="84"/>
        <end position="103"/>
    </location>
</feature>
<proteinExistence type="predicted"/>
<evidence type="ECO:0000259" key="4">
    <source>
        <dbReference type="PROSITE" id="PS50042"/>
    </source>
</evidence>
<dbReference type="PROSITE" id="PS50042">
    <property type="entry name" value="CNMP_BINDING_3"/>
    <property type="match status" value="1"/>
</dbReference>
<comment type="caution">
    <text evidence="5">The sequence shown here is derived from an EMBL/GenBank/DDBJ whole genome shotgun (WGS) entry which is preliminary data.</text>
</comment>
<reference evidence="5 6" key="1">
    <citation type="submission" date="2023-01" db="EMBL/GenBank/DDBJ databases">
        <title>Novel diversity within Roseofilum (Cyanobacteria; Desertifilaceae) from marine benthic mats with descriptions of four novel species.</title>
        <authorList>
            <person name="Wang Y."/>
            <person name="Berthold D.E."/>
            <person name="Hu J."/>
            <person name="Lefler F.W."/>
            <person name="Laughinghouse H.D. IV."/>
        </authorList>
    </citation>
    <scope>NUCLEOTIDE SEQUENCE [LARGE SCALE GENOMIC DNA]</scope>
    <source>
        <strain evidence="5 6">BLCC-M143</strain>
    </source>
</reference>
<dbReference type="Pfam" id="PF13646">
    <property type="entry name" value="HEAT_2"/>
    <property type="match status" value="1"/>
</dbReference>
<dbReference type="InterPro" id="IPR036259">
    <property type="entry name" value="MFS_trans_sf"/>
</dbReference>
<keyword evidence="3" id="KW-1133">Transmembrane helix</keyword>
<dbReference type="InterPro" id="IPR004155">
    <property type="entry name" value="PBS_lyase_HEAT"/>
</dbReference>
<name>A0ABT7BVA4_9CYAN</name>
<dbReference type="PANTHER" id="PTHR24567:SF26">
    <property type="entry name" value="REGULATORY PROTEIN YEIL"/>
    <property type="match status" value="1"/>
</dbReference>
<sequence>MLLSPIQNRLGLSNEQLKRLASFLLLALTLVGTQALASLLSRSLFLSNAGADRLALLYTITPIVIISVSTGFSQIISKVSHKRLLQTLLLSSLFFVLGLKLLGGFERGIATYFIFYVFAEVINVLLIKIGFWNLVSDYFTTLEMKRYTPYLTLASSLGYLLANSSAGIALEYLQPRDLVLALPLLYGTAIAQILYIQAKQTDIEINEPQQRSSKQAETLKDSLAQFPQLIGRYPIILFLTANTFLLLLLRLLGEYQYSTIYANTINDAQKLARFLAVLATVLSLLEFALSSTVTPLLIQKLGVRRMNLIYPLTTSLSFLGLFLLPGLGSAVAANVNQRSLNYGMAESVRLLNYNAVPPRLLSRFRVLSEGLFSPIGQILGGAILLSTQQMNSASITILLGLGLSLFYSGIGHFTGRSYMQSLLEMVQEGSVNLEAVKMGWVTLPLSYQDDVEDMLESGDRRTQLLGLKLASRLPKPSRVLPQVRSLFSQTSLEIRNGVLSFLSQIPVTDQTFCTRNLLNSEDHIARSVALELLILCQEPIPEPERSQFWETGDEEIRALITLASLQTSKSSFTQDIATWAASLQAQTKRNLIGVIARSGHPELLLLAKPLLRDTPADLKQQGLALLGTLDTQLHPEICELAAAELGHSDPEVRASAIQILGRSPKQDLLPYLATALEDCHARVRQEAAAALARAGEGALSWVEPHFSSHRSEVVNAAITTLGQMGTSRAEDRLYEYLAPELQQVTLTWEWSKQIPRDRPRWNLLAMAIKDYQQRVIDRVFHTISAFGCSQTLDAFRQAIHSNNLRDRANAVETIASMRYRRFIQPLLPLLEAQARGQMPDAMVETDADWMKYTGSKLILEALSSGDRWLELGALVALIDLPHSLVETSDPLVQSVAQTLFLGGQNTCQQEPTLNRLYLLSHVELFHYFSLDELLEINDRLVMLEFDPGVPIIAEGTLRHHLYIISSGTAILTKRVEGDRRTLGSLTTGDYFGESQLFNQSPAWVTVTAETHCQVLKLEAQRFIDLIYQKPDMIIEICRRFSSFLKQNIQETDWASLQK</sequence>
<dbReference type="SMART" id="SM00567">
    <property type="entry name" value="EZ_HEAT"/>
    <property type="match status" value="4"/>
</dbReference>
<dbReference type="EMBL" id="JAQOSQ010000006">
    <property type="protein sequence ID" value="MDJ1183120.1"/>
    <property type="molecule type" value="Genomic_DNA"/>
</dbReference>
<dbReference type="InterPro" id="IPR018490">
    <property type="entry name" value="cNMP-bd_dom_sf"/>
</dbReference>
<evidence type="ECO:0000313" key="6">
    <source>
        <dbReference type="Proteomes" id="UP001232992"/>
    </source>
</evidence>
<dbReference type="InterPro" id="IPR050397">
    <property type="entry name" value="Env_Response_Regulators"/>
</dbReference>
<feature type="transmembrane region" description="Helical" evidence="3">
    <location>
        <begin position="233"/>
        <end position="252"/>
    </location>
</feature>
<dbReference type="SMART" id="SM00100">
    <property type="entry name" value="cNMP"/>
    <property type="match status" value="1"/>
</dbReference>
<dbReference type="RefSeq" id="WP_283757775.1">
    <property type="nucleotide sequence ID" value="NZ_JAQOSQ010000006.1"/>
</dbReference>
<gene>
    <name evidence="5" type="ORF">PMH09_07925</name>
</gene>
<evidence type="ECO:0000256" key="1">
    <source>
        <dbReference type="ARBA" id="ARBA00022549"/>
    </source>
</evidence>
<dbReference type="PANTHER" id="PTHR24567">
    <property type="entry name" value="CRP FAMILY TRANSCRIPTIONAL REGULATORY PROTEIN"/>
    <property type="match status" value="1"/>
</dbReference>